<feature type="transmembrane region" description="Helical" evidence="5">
    <location>
        <begin position="97"/>
        <end position="119"/>
    </location>
</feature>
<dbReference type="AlphaFoldDB" id="A0A1X9MGI6"/>
<gene>
    <name evidence="6" type="ORF">BkAM31D_06580</name>
</gene>
<feature type="transmembrane region" description="Helical" evidence="5">
    <location>
        <begin position="20"/>
        <end position="47"/>
    </location>
</feature>
<keyword evidence="7" id="KW-1185">Reference proteome</keyword>
<dbReference type="KEGG" id="bkw:BkAM31D_06580"/>
<name>A0A1X9MGI6_9BACI</name>
<dbReference type="RefSeq" id="WP_066154196.1">
    <property type="nucleotide sequence ID" value="NZ_CP020814.1"/>
</dbReference>
<keyword evidence="4 5" id="KW-0472">Membrane</keyword>
<keyword evidence="2 5" id="KW-0812">Transmembrane</keyword>
<dbReference type="Proteomes" id="UP000193006">
    <property type="component" value="Chromosome"/>
</dbReference>
<feature type="transmembrane region" description="Helical" evidence="5">
    <location>
        <begin position="255"/>
        <end position="278"/>
    </location>
</feature>
<dbReference type="PANTHER" id="PTHR10361:SF28">
    <property type="entry name" value="P3 PROTEIN-RELATED"/>
    <property type="match status" value="1"/>
</dbReference>
<feature type="transmembrane region" description="Helical" evidence="5">
    <location>
        <begin position="284"/>
        <end position="305"/>
    </location>
</feature>
<feature type="transmembrane region" description="Helical" evidence="5">
    <location>
        <begin position="223"/>
        <end position="243"/>
    </location>
</feature>
<dbReference type="PANTHER" id="PTHR10361">
    <property type="entry name" value="SODIUM-BILE ACID COTRANSPORTER"/>
    <property type="match status" value="1"/>
</dbReference>
<organism evidence="6 7">
    <name type="scientific">Halalkalibacter krulwichiae</name>
    <dbReference type="NCBI Taxonomy" id="199441"/>
    <lineage>
        <taxon>Bacteria</taxon>
        <taxon>Bacillati</taxon>
        <taxon>Bacillota</taxon>
        <taxon>Bacilli</taxon>
        <taxon>Bacillales</taxon>
        <taxon>Bacillaceae</taxon>
        <taxon>Halalkalibacter</taxon>
    </lineage>
</organism>
<dbReference type="EMBL" id="CP020814">
    <property type="protein sequence ID" value="ARK29552.1"/>
    <property type="molecule type" value="Genomic_DNA"/>
</dbReference>
<evidence type="ECO:0000313" key="7">
    <source>
        <dbReference type="Proteomes" id="UP000193006"/>
    </source>
</evidence>
<reference evidence="6 7" key="1">
    <citation type="submission" date="2017-04" db="EMBL/GenBank/DDBJ databases">
        <title>Bacillus krulwichiae AM31D Genome sequencing and assembly.</title>
        <authorList>
            <person name="Krulwich T.A."/>
            <person name="Anastor L."/>
            <person name="Ehrlich R."/>
            <person name="Ehrlich G.D."/>
            <person name="Janto B."/>
        </authorList>
    </citation>
    <scope>NUCLEOTIDE SEQUENCE [LARGE SCALE GENOMIC DNA]</scope>
    <source>
        <strain evidence="6 7">AM31D</strain>
    </source>
</reference>
<dbReference type="STRING" id="199441.BkAM31D_06580"/>
<evidence type="ECO:0000256" key="2">
    <source>
        <dbReference type="ARBA" id="ARBA00022692"/>
    </source>
</evidence>
<dbReference type="Pfam" id="PF01758">
    <property type="entry name" value="SBF"/>
    <property type="match status" value="1"/>
</dbReference>
<dbReference type="InterPro" id="IPR002657">
    <property type="entry name" value="BilAc:Na_symport/Acr3"/>
</dbReference>
<protein>
    <submittedName>
        <fullName evidence="6">Sodium Bile acid symporter family protein</fullName>
    </submittedName>
</protein>
<sequence length="322" mass="34808">MLKTINSQLEKKMPYLTPISVIVGLLLADAISSWVIIVPWIFAFITLSSSVGVKLEKMKNALLHPGPILLSLIIIQVIMPCIAYVVGHMFFSGEYLTIVGIIIAFVIPTGVISLMWVSIYKGNTSVTLLIVLINTLLSPLLIPFSLQVLVGASVEVNTTSLMSSLFFMIVVPSLLGIALNYFPFTKQRDVKSTLAPFSKVGLMLVIGINASVAAPVVTFDTGLVKIAFVIFLLASSGYLLGVLAGKMLKINNDVVISLLFNCGMRNISVGAAIAILYFPPQVSVPVVMGTLFQQTLAAIYGRILVTYLKKKESTKQALKIVN</sequence>
<proteinExistence type="predicted"/>
<keyword evidence="3 5" id="KW-1133">Transmembrane helix</keyword>
<evidence type="ECO:0000313" key="6">
    <source>
        <dbReference type="EMBL" id="ARK29552.1"/>
    </source>
</evidence>
<feature type="transmembrane region" description="Helical" evidence="5">
    <location>
        <begin position="194"/>
        <end position="217"/>
    </location>
</feature>
<evidence type="ECO:0000256" key="5">
    <source>
        <dbReference type="SAM" id="Phobius"/>
    </source>
</evidence>
<evidence type="ECO:0000256" key="1">
    <source>
        <dbReference type="ARBA" id="ARBA00004141"/>
    </source>
</evidence>
<evidence type="ECO:0000256" key="3">
    <source>
        <dbReference type="ARBA" id="ARBA00022989"/>
    </source>
</evidence>
<dbReference type="Gene3D" id="1.20.1530.20">
    <property type="match status" value="1"/>
</dbReference>
<evidence type="ECO:0000256" key="4">
    <source>
        <dbReference type="ARBA" id="ARBA00023136"/>
    </source>
</evidence>
<dbReference type="InterPro" id="IPR004710">
    <property type="entry name" value="Bilac:Na_transpt"/>
</dbReference>
<feature type="transmembrane region" description="Helical" evidence="5">
    <location>
        <begin position="161"/>
        <end position="182"/>
    </location>
</feature>
<feature type="transmembrane region" description="Helical" evidence="5">
    <location>
        <begin position="126"/>
        <end position="149"/>
    </location>
</feature>
<dbReference type="GO" id="GO:0016020">
    <property type="term" value="C:membrane"/>
    <property type="evidence" value="ECO:0007669"/>
    <property type="project" value="UniProtKB-SubCell"/>
</dbReference>
<accession>A0A1X9MGI6</accession>
<dbReference type="InterPro" id="IPR038770">
    <property type="entry name" value="Na+/solute_symporter_sf"/>
</dbReference>
<feature type="transmembrane region" description="Helical" evidence="5">
    <location>
        <begin position="68"/>
        <end position="91"/>
    </location>
</feature>
<comment type="subcellular location">
    <subcellularLocation>
        <location evidence="1">Membrane</location>
        <topology evidence="1">Multi-pass membrane protein</topology>
    </subcellularLocation>
</comment>